<dbReference type="SMART" id="SM00382">
    <property type="entry name" value="AAA"/>
    <property type="match status" value="1"/>
</dbReference>
<dbReference type="EMBL" id="JBJIAA010000001">
    <property type="protein sequence ID" value="MFL0248991.1"/>
    <property type="molecule type" value="Genomic_DNA"/>
</dbReference>
<gene>
    <name evidence="6" type="ORF">ACJDT4_01035</name>
</gene>
<evidence type="ECO:0000313" key="6">
    <source>
        <dbReference type="EMBL" id="MFL0248991.1"/>
    </source>
</evidence>
<name>A0ABW8T8Y1_9CLOT</name>
<dbReference type="InterPro" id="IPR027417">
    <property type="entry name" value="P-loop_NTPase"/>
</dbReference>
<dbReference type="InterPro" id="IPR017871">
    <property type="entry name" value="ABC_transporter-like_CS"/>
</dbReference>
<dbReference type="Gene3D" id="3.40.50.300">
    <property type="entry name" value="P-loop containing nucleotide triphosphate hydrolases"/>
    <property type="match status" value="1"/>
</dbReference>
<dbReference type="PANTHER" id="PTHR42711:SF5">
    <property type="entry name" value="ABC TRANSPORTER ATP-BINDING PROTEIN NATA"/>
    <property type="match status" value="1"/>
</dbReference>
<comment type="similarity">
    <text evidence="1">Belongs to the ABC transporter superfamily.</text>
</comment>
<evidence type="ECO:0000256" key="2">
    <source>
        <dbReference type="ARBA" id="ARBA00022448"/>
    </source>
</evidence>
<dbReference type="Pfam" id="PF00005">
    <property type="entry name" value="ABC_tran"/>
    <property type="match status" value="1"/>
</dbReference>
<sequence>MANDIVLEVSNLTKKYGDFTAVNNLSLKVARGEIFGLLGHNGAGKSTTSECILGTKKFEGGKISLLQMNPARDRKKLFQKVGVQLQESNYQDKIKVKEICEMTGALYENPADYKNILKDFKLYDKRNNFVSDLSGGQKQKLSVLLALIPNPEIVFLDELTTGLDVKARRDIWGYLKKLKNKGISIFLTSHYMDEVEYLCDRICILKDGNMVISNTVENVIKSSGKERLEDAYLYYTGEEELEYESI</sequence>
<reference evidence="6 7" key="1">
    <citation type="submission" date="2024-11" db="EMBL/GenBank/DDBJ databases">
        <authorList>
            <person name="Heng Y.C."/>
            <person name="Lim A.C.H."/>
            <person name="Lee J.K.Y."/>
            <person name="Kittelmann S."/>
        </authorList>
    </citation>
    <scope>NUCLEOTIDE SEQUENCE [LARGE SCALE GENOMIC DNA]</scope>
    <source>
        <strain evidence="6 7">WILCCON 0114</strain>
    </source>
</reference>
<dbReference type="InterPro" id="IPR003439">
    <property type="entry name" value="ABC_transporter-like_ATP-bd"/>
</dbReference>
<dbReference type="InterPro" id="IPR003593">
    <property type="entry name" value="AAA+_ATPase"/>
</dbReference>
<dbReference type="SUPFAM" id="SSF52540">
    <property type="entry name" value="P-loop containing nucleoside triphosphate hydrolases"/>
    <property type="match status" value="1"/>
</dbReference>
<evidence type="ECO:0000313" key="7">
    <source>
        <dbReference type="Proteomes" id="UP001623592"/>
    </source>
</evidence>
<dbReference type="GO" id="GO:0005524">
    <property type="term" value="F:ATP binding"/>
    <property type="evidence" value="ECO:0007669"/>
    <property type="project" value="UniProtKB-KW"/>
</dbReference>
<keyword evidence="3" id="KW-0547">Nucleotide-binding</keyword>
<evidence type="ECO:0000256" key="1">
    <source>
        <dbReference type="ARBA" id="ARBA00005417"/>
    </source>
</evidence>
<keyword evidence="7" id="KW-1185">Reference proteome</keyword>
<evidence type="ECO:0000256" key="4">
    <source>
        <dbReference type="ARBA" id="ARBA00022840"/>
    </source>
</evidence>
<dbReference type="PROSITE" id="PS50893">
    <property type="entry name" value="ABC_TRANSPORTER_2"/>
    <property type="match status" value="1"/>
</dbReference>
<dbReference type="Proteomes" id="UP001623592">
    <property type="component" value="Unassembled WGS sequence"/>
</dbReference>
<accession>A0ABW8T8Y1</accession>
<dbReference type="InterPro" id="IPR050763">
    <property type="entry name" value="ABC_transporter_ATP-binding"/>
</dbReference>
<dbReference type="PANTHER" id="PTHR42711">
    <property type="entry name" value="ABC TRANSPORTER ATP-BINDING PROTEIN"/>
    <property type="match status" value="1"/>
</dbReference>
<protein>
    <submittedName>
        <fullName evidence="6">ABC transporter ATP-binding protein</fullName>
    </submittedName>
</protein>
<feature type="domain" description="ABC transporter" evidence="5">
    <location>
        <begin position="7"/>
        <end position="232"/>
    </location>
</feature>
<dbReference type="PROSITE" id="PS00211">
    <property type="entry name" value="ABC_TRANSPORTER_1"/>
    <property type="match status" value="1"/>
</dbReference>
<keyword evidence="4 6" id="KW-0067">ATP-binding</keyword>
<evidence type="ECO:0000256" key="3">
    <source>
        <dbReference type="ARBA" id="ARBA00022741"/>
    </source>
</evidence>
<keyword evidence="2" id="KW-0813">Transport</keyword>
<dbReference type="RefSeq" id="WP_406785667.1">
    <property type="nucleotide sequence ID" value="NZ_JBJIAA010000001.1"/>
</dbReference>
<dbReference type="CDD" id="cd03230">
    <property type="entry name" value="ABC_DR_subfamily_A"/>
    <property type="match status" value="1"/>
</dbReference>
<comment type="caution">
    <text evidence="6">The sequence shown here is derived from an EMBL/GenBank/DDBJ whole genome shotgun (WGS) entry which is preliminary data.</text>
</comment>
<organism evidence="6 7">
    <name type="scientific">Clostridium neuense</name>
    <dbReference type="NCBI Taxonomy" id="1728934"/>
    <lineage>
        <taxon>Bacteria</taxon>
        <taxon>Bacillati</taxon>
        <taxon>Bacillota</taxon>
        <taxon>Clostridia</taxon>
        <taxon>Eubacteriales</taxon>
        <taxon>Clostridiaceae</taxon>
        <taxon>Clostridium</taxon>
    </lineage>
</organism>
<evidence type="ECO:0000259" key="5">
    <source>
        <dbReference type="PROSITE" id="PS50893"/>
    </source>
</evidence>
<proteinExistence type="inferred from homology"/>